<dbReference type="PANTHER" id="PTHR31239:SF2">
    <property type="entry name" value="NICOLIN-1"/>
    <property type="match status" value="1"/>
</dbReference>
<dbReference type="STRING" id="75743.A0A401PPB1"/>
<keyword evidence="2" id="KW-1185">Reference proteome</keyword>
<dbReference type="EMBL" id="BFAA01013632">
    <property type="protein sequence ID" value="GCB74967.1"/>
    <property type="molecule type" value="Genomic_DNA"/>
</dbReference>
<sequence length="139" mass="16515">MYLQTITFKNYYTAFLTVRLQRRVTTEGVEMAVDRRLLKWKTCIRNMCLMPNPHTENGSQNYFSISRDQMLFEPDDVMTVRLILRQPSPVWLTFTIEDIKMYECDHDKDKVQGPWLSQLTPPERPLNLSDVSMMQIYTV</sequence>
<dbReference type="OrthoDB" id="73161at2759"/>
<reference evidence="1 2" key="1">
    <citation type="journal article" date="2018" name="Nat. Ecol. Evol.">
        <title>Shark genomes provide insights into elasmobranch evolution and the origin of vertebrates.</title>
        <authorList>
            <person name="Hara Y"/>
            <person name="Yamaguchi K"/>
            <person name="Onimaru K"/>
            <person name="Kadota M"/>
            <person name="Koyanagi M"/>
            <person name="Keeley SD"/>
            <person name="Tatsumi K"/>
            <person name="Tanaka K"/>
            <person name="Motone F"/>
            <person name="Kageyama Y"/>
            <person name="Nozu R"/>
            <person name="Adachi N"/>
            <person name="Nishimura O"/>
            <person name="Nakagawa R"/>
            <person name="Tanegashima C"/>
            <person name="Kiyatake I"/>
            <person name="Matsumoto R"/>
            <person name="Murakumo K"/>
            <person name="Nishida K"/>
            <person name="Terakita A"/>
            <person name="Kuratani S"/>
            <person name="Sato K"/>
            <person name="Hyodo S Kuraku.S."/>
        </authorList>
    </citation>
    <scope>NUCLEOTIDE SEQUENCE [LARGE SCALE GENOMIC DNA]</scope>
</reference>
<gene>
    <name evidence="1" type="ORF">scyTo_0018931</name>
</gene>
<accession>A0A401PPB1</accession>
<name>A0A401PPB1_SCYTO</name>
<evidence type="ECO:0000313" key="2">
    <source>
        <dbReference type="Proteomes" id="UP000288216"/>
    </source>
</evidence>
<comment type="caution">
    <text evidence="1">The sequence shown here is derived from an EMBL/GenBank/DDBJ whole genome shotgun (WGS) entry which is preliminary data.</text>
</comment>
<evidence type="ECO:0000313" key="1">
    <source>
        <dbReference type="EMBL" id="GCB74967.1"/>
    </source>
</evidence>
<dbReference type="AlphaFoldDB" id="A0A401PPB1"/>
<dbReference type="Proteomes" id="UP000288216">
    <property type="component" value="Unassembled WGS sequence"/>
</dbReference>
<protein>
    <submittedName>
        <fullName evidence="1">Uncharacterized protein</fullName>
    </submittedName>
</protein>
<dbReference type="InterPro" id="IPR040235">
    <property type="entry name" value="Nicolin-1"/>
</dbReference>
<dbReference type="PANTHER" id="PTHR31239">
    <property type="entry name" value="NICOLIN 1"/>
    <property type="match status" value="1"/>
</dbReference>
<dbReference type="GO" id="GO:0005654">
    <property type="term" value="C:nucleoplasm"/>
    <property type="evidence" value="ECO:0007669"/>
    <property type="project" value="TreeGrafter"/>
</dbReference>
<organism evidence="1 2">
    <name type="scientific">Scyliorhinus torazame</name>
    <name type="common">Cloudy catshark</name>
    <name type="synonym">Catulus torazame</name>
    <dbReference type="NCBI Taxonomy" id="75743"/>
    <lineage>
        <taxon>Eukaryota</taxon>
        <taxon>Metazoa</taxon>
        <taxon>Chordata</taxon>
        <taxon>Craniata</taxon>
        <taxon>Vertebrata</taxon>
        <taxon>Chondrichthyes</taxon>
        <taxon>Elasmobranchii</taxon>
        <taxon>Galeomorphii</taxon>
        <taxon>Galeoidea</taxon>
        <taxon>Carcharhiniformes</taxon>
        <taxon>Scyliorhinidae</taxon>
        <taxon>Scyliorhinus</taxon>
    </lineage>
</organism>
<proteinExistence type="predicted"/>